<keyword evidence="11" id="KW-1185">Reference proteome</keyword>
<gene>
    <name evidence="10" type="ORF">C8F04DRAFT_1087327</name>
</gene>
<evidence type="ECO:0000256" key="6">
    <source>
        <dbReference type="PROSITE-ProRule" id="PRU00042"/>
    </source>
</evidence>
<dbReference type="InterPro" id="IPR013087">
    <property type="entry name" value="Znf_C2H2_type"/>
</dbReference>
<dbReference type="Pfam" id="PF04082">
    <property type="entry name" value="Fungal_trans"/>
    <property type="match status" value="1"/>
</dbReference>
<keyword evidence="5" id="KW-0539">Nucleus</keyword>
<dbReference type="CDD" id="cd00067">
    <property type="entry name" value="GAL4"/>
    <property type="match status" value="1"/>
</dbReference>
<organism evidence="10 11">
    <name type="scientific">Mycena alexandri</name>
    <dbReference type="NCBI Taxonomy" id="1745969"/>
    <lineage>
        <taxon>Eukaryota</taxon>
        <taxon>Fungi</taxon>
        <taxon>Dikarya</taxon>
        <taxon>Basidiomycota</taxon>
        <taxon>Agaricomycotina</taxon>
        <taxon>Agaricomycetes</taxon>
        <taxon>Agaricomycetidae</taxon>
        <taxon>Agaricales</taxon>
        <taxon>Marasmiineae</taxon>
        <taxon>Mycenaceae</taxon>
        <taxon>Mycena</taxon>
    </lineage>
</organism>
<feature type="compositionally biased region" description="Polar residues" evidence="7">
    <location>
        <begin position="182"/>
        <end position="193"/>
    </location>
</feature>
<feature type="domain" description="C2H2-type" evidence="9">
    <location>
        <begin position="48"/>
        <end position="75"/>
    </location>
</feature>
<accession>A0AAD6XBG4</accession>
<dbReference type="SMART" id="SM00066">
    <property type="entry name" value="GAL4"/>
    <property type="match status" value="1"/>
</dbReference>
<feature type="compositionally biased region" description="Low complexity" evidence="7">
    <location>
        <begin position="147"/>
        <end position="181"/>
    </location>
</feature>
<dbReference type="PROSITE" id="PS50048">
    <property type="entry name" value="ZN2_CY6_FUNGAL_2"/>
    <property type="match status" value="1"/>
</dbReference>
<dbReference type="PROSITE" id="PS00028">
    <property type="entry name" value="ZINC_FINGER_C2H2_1"/>
    <property type="match status" value="1"/>
</dbReference>
<dbReference type="Pfam" id="PF00172">
    <property type="entry name" value="Zn_clus"/>
    <property type="match status" value="1"/>
</dbReference>
<reference evidence="10" key="1">
    <citation type="submission" date="2023-03" db="EMBL/GenBank/DDBJ databases">
        <title>Massive genome expansion in bonnet fungi (Mycena s.s.) driven by repeated elements and novel gene families across ecological guilds.</title>
        <authorList>
            <consortium name="Lawrence Berkeley National Laboratory"/>
            <person name="Harder C.B."/>
            <person name="Miyauchi S."/>
            <person name="Viragh M."/>
            <person name="Kuo A."/>
            <person name="Thoen E."/>
            <person name="Andreopoulos B."/>
            <person name="Lu D."/>
            <person name="Skrede I."/>
            <person name="Drula E."/>
            <person name="Henrissat B."/>
            <person name="Morin E."/>
            <person name="Kohler A."/>
            <person name="Barry K."/>
            <person name="LaButti K."/>
            <person name="Morin E."/>
            <person name="Salamov A."/>
            <person name="Lipzen A."/>
            <person name="Mereny Z."/>
            <person name="Hegedus B."/>
            <person name="Baldrian P."/>
            <person name="Stursova M."/>
            <person name="Weitz H."/>
            <person name="Taylor A."/>
            <person name="Grigoriev I.V."/>
            <person name="Nagy L.G."/>
            <person name="Martin F."/>
            <person name="Kauserud H."/>
        </authorList>
    </citation>
    <scope>NUCLEOTIDE SEQUENCE</scope>
    <source>
        <strain evidence="10">CBHHK200</strain>
    </source>
</reference>
<dbReference type="Gene3D" id="3.30.160.60">
    <property type="entry name" value="Classic Zinc Finger"/>
    <property type="match status" value="2"/>
</dbReference>
<dbReference type="InterPro" id="IPR001138">
    <property type="entry name" value="Zn2Cys6_DnaBD"/>
</dbReference>
<dbReference type="PANTHER" id="PTHR47660:SF3">
    <property type="entry name" value="FINGER DOMAIN PROTEIN, PUTATIVE (AFU_ORTHOLOGUE AFUA_4G03310)-RELATED"/>
    <property type="match status" value="1"/>
</dbReference>
<dbReference type="SUPFAM" id="SSF57701">
    <property type="entry name" value="Zn2/Cys6 DNA-binding domain"/>
    <property type="match status" value="1"/>
</dbReference>
<feature type="domain" description="C2H2-type" evidence="9">
    <location>
        <begin position="76"/>
        <end position="104"/>
    </location>
</feature>
<evidence type="ECO:0000256" key="3">
    <source>
        <dbReference type="ARBA" id="ARBA00023015"/>
    </source>
</evidence>
<dbReference type="PROSITE" id="PS00463">
    <property type="entry name" value="ZN2_CY6_FUNGAL_1"/>
    <property type="match status" value="1"/>
</dbReference>
<dbReference type="Gene3D" id="4.10.240.10">
    <property type="entry name" value="Zn(2)-C6 fungal-type DNA-binding domain"/>
    <property type="match status" value="1"/>
</dbReference>
<evidence type="ECO:0000256" key="5">
    <source>
        <dbReference type="ARBA" id="ARBA00023242"/>
    </source>
</evidence>
<dbReference type="AlphaFoldDB" id="A0AAD6XBG4"/>
<dbReference type="GO" id="GO:0003677">
    <property type="term" value="F:DNA binding"/>
    <property type="evidence" value="ECO:0007669"/>
    <property type="project" value="InterPro"/>
</dbReference>
<feature type="region of interest" description="Disordered" evidence="7">
    <location>
        <begin position="139"/>
        <end position="205"/>
    </location>
</feature>
<dbReference type="SUPFAM" id="SSF57667">
    <property type="entry name" value="beta-beta-alpha zinc fingers"/>
    <property type="match status" value="1"/>
</dbReference>
<dbReference type="EMBL" id="JARJCM010000028">
    <property type="protein sequence ID" value="KAJ7039159.1"/>
    <property type="molecule type" value="Genomic_DNA"/>
</dbReference>
<comment type="caution">
    <text evidence="10">The sequence shown here is derived from an EMBL/GenBank/DDBJ whole genome shotgun (WGS) entry which is preliminary data.</text>
</comment>
<evidence type="ECO:0000313" key="10">
    <source>
        <dbReference type="EMBL" id="KAJ7039159.1"/>
    </source>
</evidence>
<keyword evidence="3" id="KW-0805">Transcription regulation</keyword>
<evidence type="ECO:0000313" key="11">
    <source>
        <dbReference type="Proteomes" id="UP001218188"/>
    </source>
</evidence>
<keyword evidence="6" id="KW-0863">Zinc-finger</keyword>
<dbReference type="GO" id="GO:0000981">
    <property type="term" value="F:DNA-binding transcription factor activity, RNA polymerase II-specific"/>
    <property type="evidence" value="ECO:0007669"/>
    <property type="project" value="InterPro"/>
</dbReference>
<evidence type="ECO:0000259" key="8">
    <source>
        <dbReference type="PROSITE" id="PS50048"/>
    </source>
</evidence>
<dbReference type="InterPro" id="IPR036236">
    <property type="entry name" value="Znf_C2H2_sf"/>
</dbReference>
<keyword evidence="1" id="KW-0479">Metal-binding</keyword>
<feature type="domain" description="Zn(2)-C6 fungal-type" evidence="8">
    <location>
        <begin position="109"/>
        <end position="138"/>
    </location>
</feature>
<name>A0AAD6XBG4_9AGAR</name>
<evidence type="ECO:0000256" key="7">
    <source>
        <dbReference type="SAM" id="MobiDB-lite"/>
    </source>
</evidence>
<dbReference type="InterPro" id="IPR036864">
    <property type="entry name" value="Zn2-C6_fun-type_DNA-bd_sf"/>
</dbReference>
<evidence type="ECO:0000259" key="9">
    <source>
        <dbReference type="PROSITE" id="PS50157"/>
    </source>
</evidence>
<evidence type="ECO:0000256" key="4">
    <source>
        <dbReference type="ARBA" id="ARBA00023163"/>
    </source>
</evidence>
<proteinExistence type="predicted"/>
<evidence type="ECO:0000256" key="2">
    <source>
        <dbReference type="ARBA" id="ARBA00022833"/>
    </source>
</evidence>
<evidence type="ECO:0000256" key="1">
    <source>
        <dbReference type="ARBA" id="ARBA00022723"/>
    </source>
</evidence>
<dbReference type="Pfam" id="PF00096">
    <property type="entry name" value="zf-C2H2"/>
    <property type="match status" value="2"/>
</dbReference>
<dbReference type="CDD" id="cd12148">
    <property type="entry name" value="fungal_TF_MHR"/>
    <property type="match status" value="1"/>
</dbReference>
<dbReference type="PROSITE" id="PS50157">
    <property type="entry name" value="ZINC_FINGER_C2H2_2"/>
    <property type="match status" value="2"/>
</dbReference>
<protein>
    <submittedName>
        <fullName evidence="10">Uncharacterized protein</fullName>
    </submittedName>
</protein>
<sequence>MPKSLPAEVSELAVMGSPTPPSALLNKDGSVSKMRAHRGNIPTLPQTKACPHCSARFTRSTHLTRHIKNHTDERDYRCTTCPAQFTRSDLLARHRKNCEDPNRPNRLRSCIQCTESKVKCDRNDPCSRCKAKGRECSFANSTRKKSPPGAGIGPYSSSIPSESSPSSIASTSPSPTDNPSTKDASLSPRNSLSDELGDLTTMGPAPVRSHLSPVYENDVFQPLFSDVFSSSGGSSSLDEFPLSFSSMEEIPLRTGPWFQELSIFPGNSLLQGEGERRAVLSDFFRRESKAADPTHYLHLFFNAFLGQMPIAHGPTFKLEDKPPYLLQSIKACGALFVRTPTASTYITESLAAAREGLAQAFAETLTEPTEQVHLVIAVVLLQTIGLFHQKADERATSSIYHAMLVMMIRRAGLISKNYSWTPPNNVSKEDMWREWAFREMTKRALLLSYLHDCAQRIFFGLPQSYIPGEVTLQLPCEDSLWTAASADEWLSVLQTPSRYQSSRDRLIGPDLGTNLAAMLDPQFIPAPNLSLFAHFILVHAILCDLFAACSESVNPTLDTSLRGDAAPTQAILASQYALHNFLHSWTSNRAGYPSTGELSFFHNALPFYWLGQVAILAHQEGLPPFNSSNNETGEIRFKMVKRWLRRIKEFLTEGDGESTLFWDELMKIRLQAWQLEYDTDGGADDQEGLLGFFP</sequence>
<dbReference type="InterPro" id="IPR007219">
    <property type="entry name" value="XnlR_reg_dom"/>
</dbReference>
<dbReference type="GO" id="GO:0008270">
    <property type="term" value="F:zinc ion binding"/>
    <property type="evidence" value="ECO:0007669"/>
    <property type="project" value="UniProtKB-KW"/>
</dbReference>
<dbReference type="GO" id="GO:0006351">
    <property type="term" value="P:DNA-templated transcription"/>
    <property type="evidence" value="ECO:0007669"/>
    <property type="project" value="InterPro"/>
</dbReference>
<keyword evidence="4" id="KW-0804">Transcription</keyword>
<dbReference type="SMART" id="SM00355">
    <property type="entry name" value="ZnF_C2H2"/>
    <property type="match status" value="2"/>
</dbReference>
<keyword evidence="2" id="KW-0862">Zinc</keyword>
<dbReference type="PANTHER" id="PTHR47660">
    <property type="entry name" value="TRANSCRIPTION FACTOR WITH C2H2 AND ZN(2)-CYS(6) DNA BINDING DOMAIN (EUROFUNG)-RELATED-RELATED"/>
    <property type="match status" value="1"/>
</dbReference>
<dbReference type="Proteomes" id="UP001218188">
    <property type="component" value="Unassembled WGS sequence"/>
</dbReference>